<dbReference type="AlphaFoldDB" id="A0A3L8RYM0"/>
<dbReference type="EMBL" id="QUSF01000115">
    <property type="protein sequence ID" value="RLV91065.1"/>
    <property type="molecule type" value="Genomic_DNA"/>
</dbReference>
<comment type="caution">
    <text evidence="2">The sequence shown here is derived from an EMBL/GenBank/DDBJ whole genome shotgun (WGS) entry which is preliminary data.</text>
</comment>
<feature type="non-terminal residue" evidence="2">
    <location>
        <position position="1"/>
    </location>
</feature>
<dbReference type="Proteomes" id="UP000276834">
    <property type="component" value="Unassembled WGS sequence"/>
</dbReference>
<name>A0A3L8RYM0_CHLGU</name>
<gene>
    <name evidence="2" type="ORF">DV515_00014241</name>
</gene>
<evidence type="ECO:0000313" key="3">
    <source>
        <dbReference type="Proteomes" id="UP000276834"/>
    </source>
</evidence>
<keyword evidence="3" id="KW-1185">Reference proteome</keyword>
<reference evidence="2 3" key="1">
    <citation type="journal article" date="2018" name="Proc. R. Soc. B">
        <title>A non-coding region near Follistatin controls head colour polymorphism in the Gouldian finch.</title>
        <authorList>
            <person name="Toomey M.B."/>
            <person name="Marques C.I."/>
            <person name="Andrade P."/>
            <person name="Araujo P.M."/>
            <person name="Sabatino S."/>
            <person name="Gazda M.A."/>
            <person name="Afonso S."/>
            <person name="Lopes R.J."/>
            <person name="Corbo J.C."/>
            <person name="Carneiro M."/>
        </authorList>
    </citation>
    <scope>NUCLEOTIDE SEQUENCE [LARGE SCALE GENOMIC DNA]</scope>
    <source>
        <strain evidence="2">Red01</strain>
        <tissue evidence="2">Muscle</tissue>
    </source>
</reference>
<protein>
    <submittedName>
        <fullName evidence="2">Uncharacterized protein</fullName>
    </submittedName>
</protein>
<evidence type="ECO:0000313" key="2">
    <source>
        <dbReference type="EMBL" id="RLV91065.1"/>
    </source>
</evidence>
<feature type="compositionally biased region" description="Acidic residues" evidence="1">
    <location>
        <begin position="58"/>
        <end position="71"/>
    </location>
</feature>
<dbReference type="OrthoDB" id="6589456at2759"/>
<sequence length="141" mass="15587">EEEKEEEEHEEAVPSRSASEEDLTCGKGVCVDVEKDSELSELEPPPSPATLPRQLWGGEEEEEEVAEDGEDSFAFRKPHGECPNPDAPNRLLELIRCFQPPLVKTQTVTISDVSSAVKSEIPTKEVPIVHTETKTITYEAA</sequence>
<accession>A0A3L8RYM0</accession>
<feature type="non-terminal residue" evidence="2">
    <location>
        <position position="141"/>
    </location>
</feature>
<evidence type="ECO:0000256" key="1">
    <source>
        <dbReference type="SAM" id="MobiDB-lite"/>
    </source>
</evidence>
<feature type="compositionally biased region" description="Acidic residues" evidence="1">
    <location>
        <begin position="1"/>
        <end position="10"/>
    </location>
</feature>
<organism evidence="2 3">
    <name type="scientific">Chloebia gouldiae</name>
    <name type="common">Gouldian finch</name>
    <name type="synonym">Erythrura gouldiae</name>
    <dbReference type="NCBI Taxonomy" id="44316"/>
    <lineage>
        <taxon>Eukaryota</taxon>
        <taxon>Metazoa</taxon>
        <taxon>Chordata</taxon>
        <taxon>Craniata</taxon>
        <taxon>Vertebrata</taxon>
        <taxon>Euteleostomi</taxon>
        <taxon>Archelosauria</taxon>
        <taxon>Archosauria</taxon>
        <taxon>Dinosauria</taxon>
        <taxon>Saurischia</taxon>
        <taxon>Theropoda</taxon>
        <taxon>Coelurosauria</taxon>
        <taxon>Aves</taxon>
        <taxon>Neognathae</taxon>
        <taxon>Neoaves</taxon>
        <taxon>Telluraves</taxon>
        <taxon>Australaves</taxon>
        <taxon>Passeriformes</taxon>
        <taxon>Passeroidea</taxon>
        <taxon>Passeridae</taxon>
        <taxon>Chloebia</taxon>
    </lineage>
</organism>
<proteinExistence type="predicted"/>
<feature type="region of interest" description="Disordered" evidence="1">
    <location>
        <begin position="1"/>
        <end position="84"/>
    </location>
</feature>
<dbReference type="STRING" id="44316.ENSEGOP00005010411"/>